<dbReference type="GeneID" id="109000548"/>
<name>A0A2I4FMZ4_JUGRE</name>
<gene>
    <name evidence="2" type="primary">LOC109000548</name>
</gene>
<dbReference type="InterPro" id="IPR036397">
    <property type="entry name" value="RNaseH_sf"/>
</dbReference>
<dbReference type="CDD" id="cd06222">
    <property type="entry name" value="RNase_H_like"/>
    <property type="match status" value="1"/>
</dbReference>
<dbReference type="Gramene" id="Jr06_12040_p1">
    <property type="protein sequence ID" value="cds.Jr06_12040_p1"/>
    <property type="gene ID" value="Jr06_12040"/>
</dbReference>
<protein>
    <submittedName>
        <fullName evidence="2">Uncharacterized protein LOC109000548</fullName>
    </submittedName>
</protein>
<dbReference type="RefSeq" id="XP_018833012.2">
    <property type="nucleotide sequence ID" value="XM_018977467.2"/>
</dbReference>
<dbReference type="InterPro" id="IPR044730">
    <property type="entry name" value="RNase_H-like_dom_plant"/>
</dbReference>
<dbReference type="OrthoDB" id="1906820at2759"/>
<dbReference type="AlphaFoldDB" id="A0A2I4FMZ4"/>
<keyword evidence="1" id="KW-1185">Reference proteome</keyword>
<dbReference type="KEGG" id="jre:109000548"/>
<dbReference type="InterPro" id="IPR052929">
    <property type="entry name" value="RNase_H-like_EbsB-rel"/>
</dbReference>
<evidence type="ECO:0000313" key="2">
    <source>
        <dbReference type="RefSeq" id="XP_018833012.2"/>
    </source>
</evidence>
<dbReference type="GO" id="GO:0004523">
    <property type="term" value="F:RNA-DNA hybrid ribonuclease activity"/>
    <property type="evidence" value="ECO:0007669"/>
    <property type="project" value="InterPro"/>
</dbReference>
<dbReference type="Gene3D" id="3.30.420.10">
    <property type="entry name" value="Ribonuclease H-like superfamily/Ribonuclease H"/>
    <property type="match status" value="1"/>
</dbReference>
<reference evidence="2" key="1">
    <citation type="submission" date="2025-08" db="UniProtKB">
        <authorList>
            <consortium name="RefSeq"/>
        </authorList>
    </citation>
    <scope>IDENTIFICATION</scope>
    <source>
        <tissue evidence="2">Leaves</tissue>
    </source>
</reference>
<accession>A0A2I4FMZ4</accession>
<dbReference type="GO" id="GO:0003676">
    <property type="term" value="F:nucleic acid binding"/>
    <property type="evidence" value="ECO:0007669"/>
    <property type="project" value="InterPro"/>
</dbReference>
<proteinExistence type="predicted"/>
<dbReference type="Pfam" id="PF13456">
    <property type="entry name" value="RVT_3"/>
    <property type="match status" value="1"/>
</dbReference>
<organism evidence="1 2">
    <name type="scientific">Juglans regia</name>
    <name type="common">English walnut</name>
    <dbReference type="NCBI Taxonomy" id="51240"/>
    <lineage>
        <taxon>Eukaryota</taxon>
        <taxon>Viridiplantae</taxon>
        <taxon>Streptophyta</taxon>
        <taxon>Embryophyta</taxon>
        <taxon>Tracheophyta</taxon>
        <taxon>Spermatophyta</taxon>
        <taxon>Magnoliopsida</taxon>
        <taxon>eudicotyledons</taxon>
        <taxon>Gunneridae</taxon>
        <taxon>Pentapetalae</taxon>
        <taxon>rosids</taxon>
        <taxon>fabids</taxon>
        <taxon>Fagales</taxon>
        <taxon>Juglandaceae</taxon>
        <taxon>Juglans</taxon>
    </lineage>
</organism>
<dbReference type="PANTHER" id="PTHR47074">
    <property type="entry name" value="BNAC02G40300D PROTEIN"/>
    <property type="match status" value="1"/>
</dbReference>
<sequence length="232" mass="26490">MKDILEEMLKKLNKDEMIELAVVLWKIWRRNEFIFKGNVISPNSVMFLVKQLLQELKLSETKVTINQIPSNSVVTIWERPPPGFYKINWDVGVDTIHCKIGIGVVVTDEEANILATMRKRQDLFPDPLTAEAYAALKVSIFGFELGLRKIILEGDSKKVVMAVQNQSLDDTYFGMLISDIRAKMHCYEESSINHIKREGNLVAHALGKNALNVDECIVKIDSVKCLCYREVY</sequence>
<dbReference type="PANTHER" id="PTHR47074:SF48">
    <property type="entry name" value="POLYNUCLEOTIDYL TRANSFERASE, RIBONUCLEASE H-LIKE SUPERFAMILY PROTEIN"/>
    <property type="match status" value="1"/>
</dbReference>
<dbReference type="Proteomes" id="UP000235220">
    <property type="component" value="Chromosome 6"/>
</dbReference>
<evidence type="ECO:0000313" key="1">
    <source>
        <dbReference type="Proteomes" id="UP000235220"/>
    </source>
</evidence>
<dbReference type="InterPro" id="IPR002156">
    <property type="entry name" value="RNaseH_domain"/>
</dbReference>